<dbReference type="InterPro" id="IPR007024">
    <property type="entry name" value="BLUF_domain"/>
</dbReference>
<reference evidence="2 3" key="1">
    <citation type="submission" date="2024-03" db="EMBL/GenBank/DDBJ databases">
        <title>Actinomycetospora sp. OC33-EN07, a novel actinomycete isolated from wild orchid (Aerides multiflora).</title>
        <authorList>
            <person name="Suriyachadkun C."/>
        </authorList>
    </citation>
    <scope>NUCLEOTIDE SEQUENCE [LARGE SCALE GENOMIC DNA]</scope>
    <source>
        <strain evidence="2 3">OC33-EN07</strain>
    </source>
</reference>
<evidence type="ECO:0000259" key="1">
    <source>
        <dbReference type="PROSITE" id="PS50925"/>
    </source>
</evidence>
<dbReference type="InterPro" id="IPR036046">
    <property type="entry name" value="Acylphosphatase-like_dom_sf"/>
</dbReference>
<proteinExistence type="predicted"/>
<feature type="domain" description="BLUF" evidence="1">
    <location>
        <begin position="11"/>
        <end position="104"/>
    </location>
</feature>
<dbReference type="Proteomes" id="UP001369736">
    <property type="component" value="Unassembled WGS sequence"/>
</dbReference>
<keyword evidence="3" id="KW-1185">Reference proteome</keyword>
<evidence type="ECO:0000313" key="2">
    <source>
        <dbReference type="EMBL" id="MEJ2860241.1"/>
    </source>
</evidence>
<accession>A0ABU8LZM0</accession>
<dbReference type="EMBL" id="JBBEGM010000001">
    <property type="protein sequence ID" value="MEJ2860241.1"/>
    <property type="molecule type" value="Genomic_DNA"/>
</dbReference>
<protein>
    <submittedName>
        <fullName evidence="2">BLUF domain-containing protein</fullName>
    </submittedName>
</protein>
<dbReference type="Gene3D" id="3.30.70.100">
    <property type="match status" value="1"/>
</dbReference>
<evidence type="ECO:0000313" key="3">
    <source>
        <dbReference type="Proteomes" id="UP001369736"/>
    </source>
</evidence>
<dbReference type="SUPFAM" id="SSF54975">
    <property type="entry name" value="Acylphosphatase/BLUF domain-like"/>
    <property type="match status" value="1"/>
</dbReference>
<sequence>MAGPDESGSPVFRLIYQSHSRIPKTDRPTVLGEIFSQARSRNKGAGITGALLITDHYFAQVLEGPQDNVEELYGRISGDSRHERLAVLESGTVDQRAFGKWSMAQVSAAGHADIPLHTANGEIHPAAPSHLTPEQSKVFATMRNAIGADTV</sequence>
<dbReference type="RefSeq" id="WP_337699601.1">
    <property type="nucleotide sequence ID" value="NZ_JBBEGM010000001.1"/>
</dbReference>
<dbReference type="PROSITE" id="PS50925">
    <property type="entry name" value="BLUF"/>
    <property type="match status" value="1"/>
</dbReference>
<gene>
    <name evidence="2" type="ORF">WCD58_03685</name>
</gene>
<name>A0ABU8LZM0_9PSEU</name>
<organism evidence="2 3">
    <name type="scientific">Actinomycetospora flava</name>
    <dbReference type="NCBI Taxonomy" id="3129232"/>
    <lineage>
        <taxon>Bacteria</taxon>
        <taxon>Bacillati</taxon>
        <taxon>Actinomycetota</taxon>
        <taxon>Actinomycetes</taxon>
        <taxon>Pseudonocardiales</taxon>
        <taxon>Pseudonocardiaceae</taxon>
        <taxon>Actinomycetospora</taxon>
    </lineage>
</organism>
<dbReference type="Pfam" id="PF04940">
    <property type="entry name" value="BLUF"/>
    <property type="match status" value="1"/>
</dbReference>
<dbReference type="SMART" id="SM01034">
    <property type="entry name" value="BLUF"/>
    <property type="match status" value="1"/>
</dbReference>
<comment type="caution">
    <text evidence="2">The sequence shown here is derived from an EMBL/GenBank/DDBJ whole genome shotgun (WGS) entry which is preliminary data.</text>
</comment>